<gene>
    <name evidence="2" type="ORF">DRJ31_05835</name>
    <name evidence="3" type="ORF">DRJ33_01275</name>
</gene>
<comment type="caution">
    <text evidence="2">The sequence shown here is derived from an EMBL/GenBank/DDBJ whole genome shotgun (WGS) entry which is preliminary data.</text>
</comment>
<proteinExistence type="predicted"/>
<reference evidence="4 5" key="1">
    <citation type="submission" date="2018-06" db="EMBL/GenBank/DDBJ databases">
        <title>Extensive metabolic versatility and redundancy in microbially diverse, dynamic hydrothermal sediments.</title>
        <authorList>
            <person name="Dombrowski N."/>
            <person name="Teske A."/>
            <person name="Baker B.J."/>
        </authorList>
    </citation>
    <scope>NUCLEOTIDE SEQUENCE [LARGE SCALE GENOMIC DNA]</scope>
    <source>
        <strain evidence="3">B34_G17</strain>
        <strain evidence="2">B66_G16</strain>
    </source>
</reference>
<dbReference type="Pfam" id="PF03483">
    <property type="entry name" value="B3_4"/>
    <property type="match status" value="1"/>
</dbReference>
<dbReference type="AlphaFoldDB" id="A0A497EPH5"/>
<dbReference type="Gene3D" id="3.50.40.10">
    <property type="entry name" value="Phenylalanyl-trna Synthetase, Chain B, domain 3"/>
    <property type="match status" value="1"/>
</dbReference>
<feature type="domain" description="B3/B4 tRNA-binding" evidence="1">
    <location>
        <begin position="62"/>
        <end position="214"/>
    </location>
</feature>
<dbReference type="SMART" id="SM00873">
    <property type="entry name" value="B3_4"/>
    <property type="match status" value="1"/>
</dbReference>
<dbReference type="PANTHER" id="PTHR39209">
    <property type="match status" value="1"/>
</dbReference>
<dbReference type="SUPFAM" id="SSF56037">
    <property type="entry name" value="PheT/TilS domain"/>
    <property type="match status" value="1"/>
</dbReference>
<dbReference type="GO" id="GO:0004826">
    <property type="term" value="F:phenylalanine-tRNA ligase activity"/>
    <property type="evidence" value="ECO:0007669"/>
    <property type="project" value="InterPro"/>
</dbReference>
<dbReference type="EMBL" id="QMQV01000048">
    <property type="protein sequence ID" value="RLE49157.1"/>
    <property type="molecule type" value="Genomic_DNA"/>
</dbReference>
<evidence type="ECO:0000259" key="1">
    <source>
        <dbReference type="SMART" id="SM00873"/>
    </source>
</evidence>
<protein>
    <recommendedName>
        <fullName evidence="1">B3/B4 tRNA-binding domain-containing protein</fullName>
    </recommendedName>
</protein>
<sequence length="223" mass="25112">MFKIDDDVAKTYPDLHVIAVEIVGVRVSQSNEKVRKLASEVYNRVRMTFKLEELKDYEVFRAYRDFFWELGIDPTKIRPASEALVRRILQGKEIPSVNTLVDAYNLASIETGIALAVFDLDKIVGGIVLRWAKRGEKFRGIGMPSEKELSGNELILADAEKVIAIYPYRDSDETKVTLDTRKVLLIVCGVPGISLEKLNEAERKAVEYIIEVCGGKVVSKVYA</sequence>
<evidence type="ECO:0000313" key="3">
    <source>
        <dbReference type="EMBL" id="RLE53356.1"/>
    </source>
</evidence>
<evidence type="ECO:0000313" key="4">
    <source>
        <dbReference type="Proteomes" id="UP000272051"/>
    </source>
</evidence>
<organism evidence="2 5">
    <name type="scientific">Thermoproteota archaeon</name>
    <dbReference type="NCBI Taxonomy" id="2056631"/>
    <lineage>
        <taxon>Archaea</taxon>
        <taxon>Thermoproteota</taxon>
    </lineage>
</organism>
<dbReference type="PANTHER" id="PTHR39209:SF2">
    <property type="entry name" value="CYTOPLASMIC PROTEIN"/>
    <property type="match status" value="1"/>
</dbReference>
<accession>A0A497EPH5</accession>
<evidence type="ECO:0000313" key="5">
    <source>
        <dbReference type="Proteomes" id="UP000278475"/>
    </source>
</evidence>
<dbReference type="InterPro" id="IPR020825">
    <property type="entry name" value="Phe-tRNA_synthase-like_B3/B4"/>
</dbReference>
<dbReference type="EMBL" id="QMQX01000013">
    <property type="protein sequence ID" value="RLE53356.1"/>
    <property type="molecule type" value="Genomic_DNA"/>
</dbReference>
<dbReference type="InterPro" id="IPR005146">
    <property type="entry name" value="B3/B4_tRNA-bd"/>
</dbReference>
<evidence type="ECO:0000313" key="2">
    <source>
        <dbReference type="EMBL" id="RLE49157.1"/>
    </source>
</evidence>
<dbReference type="GO" id="GO:0003723">
    <property type="term" value="F:RNA binding"/>
    <property type="evidence" value="ECO:0007669"/>
    <property type="project" value="InterPro"/>
</dbReference>
<dbReference type="Proteomes" id="UP000278475">
    <property type="component" value="Unassembled WGS sequence"/>
</dbReference>
<dbReference type="Proteomes" id="UP000272051">
    <property type="component" value="Unassembled WGS sequence"/>
</dbReference>
<name>A0A497EPH5_9CREN</name>